<dbReference type="FunFam" id="1.10.290.10:FF:000004">
    <property type="entry name" value="DNA topoisomerase 3"/>
    <property type="match status" value="1"/>
</dbReference>
<dbReference type="NCBIfam" id="NF005829">
    <property type="entry name" value="PRK07726.1"/>
    <property type="match status" value="1"/>
</dbReference>
<dbReference type="GO" id="GO:0046872">
    <property type="term" value="F:metal ion binding"/>
    <property type="evidence" value="ECO:0007669"/>
    <property type="project" value="UniProtKB-KW"/>
</dbReference>
<dbReference type="EMBL" id="NHMP01000003">
    <property type="protein sequence ID" value="OXE49692.1"/>
    <property type="molecule type" value="Genomic_DNA"/>
</dbReference>
<dbReference type="Pfam" id="PF01131">
    <property type="entry name" value="Topoisom_bac"/>
    <property type="match status" value="1"/>
</dbReference>
<dbReference type="GO" id="GO:0006265">
    <property type="term" value="P:DNA topological change"/>
    <property type="evidence" value="ECO:0007669"/>
    <property type="project" value="InterPro"/>
</dbReference>
<sequence length="616" mass="68379">MRLFIAEKPSVAKAIVNELGVVKRNNGYIECSGQNYVTWCFGHLLEQAEPDAYTAEDIPVSKKTGKKIWRMQDLPIFPTQWKLLPKSDKGVKAQLKVIKTLIPKAQTIVNCGDPDREGQLLVDEILEFYGNKKPVLRFWVSAQDSASIRKGLGNLQPNSKYNGMKLAALGRQRADWLLGMNLTRALTLAHSSREERRLIAVGRVQTPTLQLVASRDLAIKNFKSIPFYNFNADIKVAGGSFKATWKAAENQKGLDESGRLVSKEAAIALKQKLQQAKSGVITKAEEVLKKQVQPKAYSLADIQLEASNKFGFSAQETLDTCQSLYENHKCASYPRSDCQFLPESQFDDAPSVIAAVAKSIPDLAALAKKANPSIKSPTWNDKKITAHHGIIPTCQSVSWEALNEKEKKIYFLIAKRYLSQFFPEHQYLVKTIELDIAGEKFCAHGKTVKVAGWKGFNEEEEKEELQVLPKVTKDERAAVAGISVKQDMTKPPAYFTEGTLIAAMEKIHTIVENPEHKKLLKEGDGIGTPATRAAIITELKKKGYLASKGKKINASEVGFALLKVVPELVKNPVLTAMFERKLKDVEAGTGSLQDFLNTQQKFILQEITKAKKLAGI</sequence>
<dbReference type="Gene3D" id="3.40.50.140">
    <property type="match status" value="1"/>
</dbReference>
<comment type="caution">
    <text evidence="14">The sequence shown here is derived from an EMBL/GenBank/DDBJ whole genome shotgun (WGS) entry which is preliminary data.</text>
</comment>
<dbReference type="InterPro" id="IPR000380">
    <property type="entry name" value="Topo_IA"/>
</dbReference>
<reference evidence="15" key="1">
    <citation type="submission" date="2017-05" db="EMBL/GenBank/DDBJ databases">
        <title>Improved OligoMM genomes.</title>
        <authorList>
            <person name="Garzetti D."/>
        </authorList>
    </citation>
    <scope>NUCLEOTIDE SEQUENCE [LARGE SCALE GENOMIC DNA]</scope>
    <source>
        <strain evidence="15">YL45</strain>
    </source>
</reference>
<dbReference type="Gene3D" id="2.70.20.10">
    <property type="entry name" value="Topoisomerase I, domain 3"/>
    <property type="match status" value="1"/>
</dbReference>
<dbReference type="InterPro" id="IPR013824">
    <property type="entry name" value="Topo_IA_cen_sub1"/>
</dbReference>
<dbReference type="InterPro" id="IPR003602">
    <property type="entry name" value="Topo_IA_DNA-bd_dom"/>
</dbReference>
<name>A0A227KNN0_9BURK</name>
<dbReference type="InterPro" id="IPR023405">
    <property type="entry name" value="Topo_IA_core_domain"/>
</dbReference>
<dbReference type="InterPro" id="IPR034144">
    <property type="entry name" value="TOPRIM_TopoIII"/>
</dbReference>
<evidence type="ECO:0000256" key="6">
    <source>
        <dbReference type="ARBA" id="ARBA00023125"/>
    </source>
</evidence>
<gene>
    <name evidence="14" type="ORF">ADH67_06080</name>
</gene>
<dbReference type="EC" id="5.6.2.1" evidence="3"/>
<dbReference type="SUPFAM" id="SSF56712">
    <property type="entry name" value="Prokaryotic type I DNA topoisomerase"/>
    <property type="match status" value="1"/>
</dbReference>
<evidence type="ECO:0000256" key="5">
    <source>
        <dbReference type="ARBA" id="ARBA00023029"/>
    </source>
</evidence>
<dbReference type="SMART" id="SM00437">
    <property type="entry name" value="TOP1Ac"/>
    <property type="match status" value="1"/>
</dbReference>
<keyword evidence="15" id="KW-1185">Reference proteome</keyword>
<dbReference type="RefSeq" id="WP_066593121.1">
    <property type="nucleotide sequence ID" value="NZ_CAJTBZ010000044.1"/>
</dbReference>
<accession>A0A227KNN0</accession>
<dbReference type="GO" id="GO:0006310">
    <property type="term" value="P:DNA recombination"/>
    <property type="evidence" value="ECO:0007669"/>
    <property type="project" value="TreeGrafter"/>
</dbReference>
<evidence type="ECO:0000256" key="2">
    <source>
        <dbReference type="ARBA" id="ARBA00009446"/>
    </source>
</evidence>
<dbReference type="AlphaFoldDB" id="A0A227KNN0"/>
<dbReference type="InterPro" id="IPR013497">
    <property type="entry name" value="Topo_IA_cen"/>
</dbReference>
<dbReference type="PANTHER" id="PTHR11390:SF21">
    <property type="entry name" value="DNA TOPOISOMERASE 3-ALPHA"/>
    <property type="match status" value="1"/>
</dbReference>
<evidence type="ECO:0000256" key="1">
    <source>
        <dbReference type="ARBA" id="ARBA00000213"/>
    </source>
</evidence>
<evidence type="ECO:0000256" key="7">
    <source>
        <dbReference type="ARBA" id="ARBA00023235"/>
    </source>
</evidence>
<dbReference type="PRINTS" id="PR00417">
    <property type="entry name" value="PRTPISMRASEI"/>
</dbReference>
<dbReference type="PROSITE" id="PS50880">
    <property type="entry name" value="TOPRIM"/>
    <property type="match status" value="1"/>
</dbReference>
<dbReference type="GO" id="GO:0006281">
    <property type="term" value="P:DNA repair"/>
    <property type="evidence" value="ECO:0007669"/>
    <property type="project" value="TreeGrafter"/>
</dbReference>
<evidence type="ECO:0000256" key="9">
    <source>
        <dbReference type="ARBA" id="ARBA00031985"/>
    </source>
</evidence>
<dbReference type="InterPro" id="IPR013825">
    <property type="entry name" value="Topo_IA_cen_sub2"/>
</dbReference>
<evidence type="ECO:0000256" key="8">
    <source>
        <dbReference type="ARBA" id="ARBA00030003"/>
    </source>
</evidence>
<keyword evidence="6" id="KW-0238">DNA-binding</keyword>
<evidence type="ECO:0000259" key="12">
    <source>
        <dbReference type="PROSITE" id="PS50880"/>
    </source>
</evidence>
<comment type="catalytic activity">
    <reaction evidence="1">
        <text>ATP-independent breakage of single-stranded DNA, followed by passage and rejoining.</text>
        <dbReference type="EC" id="5.6.2.1"/>
    </reaction>
</comment>
<comment type="similarity">
    <text evidence="2">Belongs to the type IA topoisomerase family.</text>
</comment>
<feature type="domain" description="Toprim" evidence="12">
    <location>
        <begin position="1"/>
        <end position="144"/>
    </location>
</feature>
<proteinExistence type="inferred from homology"/>
<dbReference type="SMART" id="SM00493">
    <property type="entry name" value="TOPRIM"/>
    <property type="match status" value="1"/>
</dbReference>
<dbReference type="GO" id="GO:0003917">
    <property type="term" value="F:DNA topoisomerase type I (single strand cut, ATP-independent) activity"/>
    <property type="evidence" value="ECO:0007669"/>
    <property type="project" value="UniProtKB-EC"/>
</dbReference>
<dbReference type="CDD" id="cd00186">
    <property type="entry name" value="TOP1Ac"/>
    <property type="match status" value="1"/>
</dbReference>
<evidence type="ECO:0000256" key="3">
    <source>
        <dbReference type="ARBA" id="ARBA00012891"/>
    </source>
</evidence>
<dbReference type="SMART" id="SM00436">
    <property type="entry name" value="TOP1Bc"/>
    <property type="match status" value="1"/>
</dbReference>
<dbReference type="Gene3D" id="1.10.290.10">
    <property type="entry name" value="Topoisomerase I, domain 4"/>
    <property type="match status" value="1"/>
</dbReference>
<dbReference type="InterPro" id="IPR006171">
    <property type="entry name" value="TOPRIM_dom"/>
</dbReference>
<feature type="domain" description="Topo IA-type catalytic" evidence="13">
    <location>
        <begin position="161"/>
        <end position="608"/>
    </location>
</feature>
<dbReference type="InterPro" id="IPR005738">
    <property type="entry name" value="TopoIII"/>
</dbReference>
<dbReference type="GO" id="GO:0043597">
    <property type="term" value="C:cytoplasmic replication fork"/>
    <property type="evidence" value="ECO:0007669"/>
    <property type="project" value="TreeGrafter"/>
</dbReference>
<evidence type="ECO:0000313" key="14">
    <source>
        <dbReference type="EMBL" id="OXE49692.1"/>
    </source>
</evidence>
<dbReference type="GO" id="GO:0003677">
    <property type="term" value="F:DNA binding"/>
    <property type="evidence" value="ECO:0007669"/>
    <property type="project" value="UniProtKB-KW"/>
</dbReference>
<keyword evidence="5" id="KW-0799">Topoisomerase</keyword>
<keyword evidence="4" id="KW-0479">Metal-binding</keyword>
<dbReference type="GeneID" id="78361596"/>
<dbReference type="InterPro" id="IPR003601">
    <property type="entry name" value="Topo_IA_2"/>
</dbReference>
<evidence type="ECO:0000256" key="10">
    <source>
        <dbReference type="ARBA" id="ARBA00032235"/>
    </source>
</evidence>
<evidence type="ECO:0000256" key="4">
    <source>
        <dbReference type="ARBA" id="ARBA00022723"/>
    </source>
</evidence>
<dbReference type="InterPro" id="IPR013826">
    <property type="entry name" value="Topo_IA_cen_sub3"/>
</dbReference>
<evidence type="ECO:0000256" key="11">
    <source>
        <dbReference type="ARBA" id="ARBA00032877"/>
    </source>
</evidence>
<dbReference type="NCBIfam" id="TIGR01056">
    <property type="entry name" value="topB"/>
    <property type="match status" value="1"/>
</dbReference>
<dbReference type="Proteomes" id="UP000214610">
    <property type="component" value="Unassembled WGS sequence"/>
</dbReference>
<dbReference type="CDD" id="cd03362">
    <property type="entry name" value="TOPRIM_TopoIA_TopoIII"/>
    <property type="match status" value="1"/>
</dbReference>
<keyword evidence="7 14" id="KW-0413">Isomerase</keyword>
<dbReference type="Pfam" id="PF01751">
    <property type="entry name" value="Toprim"/>
    <property type="match status" value="1"/>
</dbReference>
<organism evidence="14 15">
    <name type="scientific">Turicimonas muris</name>
    <dbReference type="NCBI Taxonomy" id="1796652"/>
    <lineage>
        <taxon>Bacteria</taxon>
        <taxon>Pseudomonadati</taxon>
        <taxon>Pseudomonadota</taxon>
        <taxon>Betaproteobacteria</taxon>
        <taxon>Burkholderiales</taxon>
        <taxon>Sutterellaceae</taxon>
        <taxon>Turicimonas</taxon>
    </lineage>
</organism>
<dbReference type="PANTHER" id="PTHR11390">
    <property type="entry name" value="PROKARYOTIC DNA TOPOISOMERASE"/>
    <property type="match status" value="1"/>
</dbReference>
<evidence type="ECO:0000259" key="13">
    <source>
        <dbReference type="PROSITE" id="PS52039"/>
    </source>
</evidence>
<evidence type="ECO:0000313" key="15">
    <source>
        <dbReference type="Proteomes" id="UP000214610"/>
    </source>
</evidence>
<dbReference type="Gene3D" id="1.10.460.10">
    <property type="entry name" value="Topoisomerase I, domain 2"/>
    <property type="match status" value="1"/>
</dbReference>
<protein>
    <recommendedName>
        <fullName evidence="3">DNA topoisomerase</fullName>
        <ecNumber evidence="3">5.6.2.1</ecNumber>
    </recommendedName>
    <alternativeName>
        <fullName evidence="11">Omega-protein</fullName>
    </alternativeName>
    <alternativeName>
        <fullName evidence="10">Relaxing enzyme</fullName>
    </alternativeName>
    <alternativeName>
        <fullName evidence="8">Swivelase</fullName>
    </alternativeName>
    <alternativeName>
        <fullName evidence="9">Untwisting enzyme</fullName>
    </alternativeName>
</protein>
<dbReference type="PROSITE" id="PS52039">
    <property type="entry name" value="TOPO_IA_2"/>
    <property type="match status" value="1"/>
</dbReference>